<dbReference type="GO" id="GO:0006000">
    <property type="term" value="P:fructose metabolic process"/>
    <property type="evidence" value="ECO:0007669"/>
    <property type="project" value="InterPro"/>
</dbReference>
<organism evidence="5 6">
    <name type="scientific">Cinara cedri</name>
    <dbReference type="NCBI Taxonomy" id="506608"/>
    <lineage>
        <taxon>Eukaryota</taxon>
        <taxon>Metazoa</taxon>
        <taxon>Ecdysozoa</taxon>
        <taxon>Arthropoda</taxon>
        <taxon>Hexapoda</taxon>
        <taxon>Insecta</taxon>
        <taxon>Pterygota</taxon>
        <taxon>Neoptera</taxon>
        <taxon>Paraneoptera</taxon>
        <taxon>Hemiptera</taxon>
        <taxon>Sternorrhyncha</taxon>
        <taxon>Aphidomorpha</taxon>
        <taxon>Aphidoidea</taxon>
        <taxon>Aphididae</taxon>
        <taxon>Lachninae</taxon>
        <taxon>Cinara</taxon>
    </lineage>
</organism>
<feature type="region of interest" description="Disordered" evidence="3">
    <location>
        <begin position="1"/>
        <end position="28"/>
    </location>
</feature>
<dbReference type="GO" id="GO:0003873">
    <property type="term" value="F:6-phosphofructo-2-kinase activity"/>
    <property type="evidence" value="ECO:0007669"/>
    <property type="project" value="InterPro"/>
</dbReference>
<sequence>MAFTGLRLSTKKDWQRQSQSESEDDDMVGRKDLMPIVMSQVGNHFVPLVITMVGLPARGKTVLADKIQQYLNWTNHKAKVFCVSSYRRKHIESYSSHDLFRKENSEAAEIRQLSAQEAQDDATKWLQDGGDVAVSI</sequence>
<dbReference type="GO" id="GO:0006003">
    <property type="term" value="P:fructose 2,6-bisphosphate metabolic process"/>
    <property type="evidence" value="ECO:0007669"/>
    <property type="project" value="InterPro"/>
</dbReference>
<dbReference type="Pfam" id="PF01591">
    <property type="entry name" value="6PF2K"/>
    <property type="match status" value="1"/>
</dbReference>
<dbReference type="PANTHER" id="PTHR10606:SF65">
    <property type="entry name" value="6-PHOSPHOFRUCTO-2-KINASE_FRUCTOSE-2, 6-BISPHOSPHATASE-LIKE PROTEIN"/>
    <property type="match status" value="1"/>
</dbReference>
<reference evidence="5 6" key="1">
    <citation type="submission" date="2019-08" db="EMBL/GenBank/DDBJ databases">
        <authorList>
            <person name="Alioto T."/>
            <person name="Alioto T."/>
            <person name="Gomez Garrido J."/>
        </authorList>
    </citation>
    <scope>NUCLEOTIDE SEQUENCE [LARGE SCALE GENOMIC DNA]</scope>
</reference>
<keyword evidence="6" id="KW-1185">Reference proteome</keyword>
<protein>
    <recommendedName>
        <fullName evidence="4">6-phosphofructo-2-kinase domain-containing protein</fullName>
    </recommendedName>
</protein>
<evidence type="ECO:0000313" key="6">
    <source>
        <dbReference type="Proteomes" id="UP000325440"/>
    </source>
</evidence>
<dbReference type="EMBL" id="CABPRJ010001912">
    <property type="protein sequence ID" value="VVC41127.1"/>
    <property type="molecule type" value="Genomic_DNA"/>
</dbReference>
<gene>
    <name evidence="5" type="ORF">CINCED_3A002075</name>
</gene>
<evidence type="ECO:0000256" key="3">
    <source>
        <dbReference type="SAM" id="MobiDB-lite"/>
    </source>
</evidence>
<feature type="domain" description="6-phosphofructo-2-kinase" evidence="4">
    <location>
        <begin position="44"/>
        <end position="134"/>
    </location>
</feature>
<keyword evidence="2" id="KW-0067">ATP-binding</keyword>
<evidence type="ECO:0000256" key="2">
    <source>
        <dbReference type="ARBA" id="ARBA00022840"/>
    </source>
</evidence>
<keyword evidence="1" id="KW-0547">Nucleotide-binding</keyword>
<dbReference type="GO" id="GO:0005829">
    <property type="term" value="C:cytosol"/>
    <property type="evidence" value="ECO:0007669"/>
    <property type="project" value="TreeGrafter"/>
</dbReference>
<dbReference type="Proteomes" id="UP000325440">
    <property type="component" value="Unassembled WGS sequence"/>
</dbReference>
<dbReference type="InterPro" id="IPR003094">
    <property type="entry name" value="6Pfruct_kin"/>
</dbReference>
<evidence type="ECO:0000259" key="4">
    <source>
        <dbReference type="Pfam" id="PF01591"/>
    </source>
</evidence>
<dbReference type="SUPFAM" id="SSF52540">
    <property type="entry name" value="P-loop containing nucleoside triphosphate hydrolases"/>
    <property type="match status" value="1"/>
</dbReference>
<dbReference type="InterPro" id="IPR027417">
    <property type="entry name" value="P-loop_NTPase"/>
</dbReference>
<evidence type="ECO:0000256" key="1">
    <source>
        <dbReference type="ARBA" id="ARBA00022741"/>
    </source>
</evidence>
<name>A0A5E4NBQ9_9HEMI</name>
<proteinExistence type="predicted"/>
<evidence type="ECO:0000313" key="5">
    <source>
        <dbReference type="EMBL" id="VVC41127.1"/>
    </source>
</evidence>
<accession>A0A5E4NBQ9</accession>
<dbReference type="GO" id="GO:0005524">
    <property type="term" value="F:ATP binding"/>
    <property type="evidence" value="ECO:0007669"/>
    <property type="project" value="UniProtKB-KW"/>
</dbReference>
<dbReference type="AlphaFoldDB" id="A0A5E4NBQ9"/>
<dbReference type="PANTHER" id="PTHR10606">
    <property type="entry name" value="6-PHOSPHOFRUCTO-2-KINASE/FRUCTOSE-2,6-BISPHOSPHATASE"/>
    <property type="match status" value="1"/>
</dbReference>
<dbReference type="Gene3D" id="3.40.50.300">
    <property type="entry name" value="P-loop containing nucleotide triphosphate hydrolases"/>
    <property type="match status" value="1"/>
</dbReference>
<dbReference type="PIRSF" id="PIRSF000709">
    <property type="entry name" value="6PFK_2-Ptase"/>
    <property type="match status" value="1"/>
</dbReference>
<dbReference type="GO" id="GO:0004331">
    <property type="term" value="F:fructose-2,6-bisphosphate 2-phosphatase activity"/>
    <property type="evidence" value="ECO:0007669"/>
    <property type="project" value="TreeGrafter"/>
</dbReference>
<dbReference type="InterPro" id="IPR013079">
    <property type="entry name" value="6Phosfructo_kin"/>
</dbReference>